<accession>A0A495XHC5</accession>
<sequence>MTDEEVWHDLAPDLQRELREEFAEDFTLRRGERPLIVPPAPAVTWDLAPAYAVGADRAVAQLVADVLRECTEYWESVIVHDFVHESVLYRPHRVTDAEDAGDWESVLLPNGDYLVFVAKDHSFGVVGDHVERSLCFFGVPAVAAARRLNKGVLTRTLREDIG</sequence>
<dbReference type="OrthoDB" id="80999at2"/>
<proteinExistence type="predicted"/>
<protein>
    <submittedName>
        <fullName evidence="1">Uncharacterized protein DUF2716</fullName>
    </submittedName>
</protein>
<reference evidence="1 2" key="1">
    <citation type="submission" date="2018-10" db="EMBL/GenBank/DDBJ databases">
        <title>Sequencing the genomes of 1000 actinobacteria strains.</title>
        <authorList>
            <person name="Klenk H.-P."/>
        </authorList>
    </citation>
    <scope>NUCLEOTIDE SEQUENCE [LARGE SCALE GENOMIC DNA]</scope>
    <source>
        <strain evidence="1 2">DSM 43911</strain>
    </source>
</reference>
<dbReference type="InterPro" id="IPR020323">
    <property type="entry name" value="DUF2716"/>
</dbReference>
<comment type="caution">
    <text evidence="1">The sequence shown here is derived from an EMBL/GenBank/DDBJ whole genome shotgun (WGS) entry which is preliminary data.</text>
</comment>
<evidence type="ECO:0000313" key="2">
    <source>
        <dbReference type="Proteomes" id="UP000272729"/>
    </source>
</evidence>
<dbReference type="Proteomes" id="UP000272729">
    <property type="component" value="Unassembled WGS sequence"/>
</dbReference>
<gene>
    <name evidence="1" type="ORF">DFJ66_5892</name>
</gene>
<dbReference type="RefSeq" id="WP_121225727.1">
    <property type="nucleotide sequence ID" value="NZ_JBIUBA010000021.1"/>
</dbReference>
<organism evidence="1 2">
    <name type="scientific">Saccharothrix variisporea</name>
    <dbReference type="NCBI Taxonomy" id="543527"/>
    <lineage>
        <taxon>Bacteria</taxon>
        <taxon>Bacillati</taxon>
        <taxon>Actinomycetota</taxon>
        <taxon>Actinomycetes</taxon>
        <taxon>Pseudonocardiales</taxon>
        <taxon>Pseudonocardiaceae</taxon>
        <taxon>Saccharothrix</taxon>
    </lineage>
</organism>
<dbReference type="Pfam" id="PF10898">
    <property type="entry name" value="DUF2716"/>
    <property type="match status" value="1"/>
</dbReference>
<keyword evidence="2" id="KW-1185">Reference proteome</keyword>
<evidence type="ECO:0000313" key="1">
    <source>
        <dbReference type="EMBL" id="RKT72576.1"/>
    </source>
</evidence>
<dbReference type="EMBL" id="RBXR01000001">
    <property type="protein sequence ID" value="RKT72576.1"/>
    <property type="molecule type" value="Genomic_DNA"/>
</dbReference>
<name>A0A495XHC5_9PSEU</name>
<dbReference type="AlphaFoldDB" id="A0A495XHC5"/>